<evidence type="ECO:0000313" key="2">
    <source>
        <dbReference type="EMBL" id="PIV10072.1"/>
    </source>
</evidence>
<evidence type="ECO:0000256" key="1">
    <source>
        <dbReference type="SAM" id="Phobius"/>
    </source>
</evidence>
<keyword evidence="1" id="KW-0472">Membrane</keyword>
<name>A0A2M7BU33_9BACT</name>
<evidence type="ECO:0008006" key="4">
    <source>
        <dbReference type="Google" id="ProtNLM"/>
    </source>
</evidence>
<dbReference type="InterPro" id="IPR012902">
    <property type="entry name" value="N_methyl_site"/>
</dbReference>
<dbReference type="Proteomes" id="UP000229894">
    <property type="component" value="Unassembled WGS sequence"/>
</dbReference>
<sequence length="207" mass="23177">MKSSSAKQKGLTLIETVVFLAIFVFALTALSGFLIYTYRAQGFSLAQASAIDSARRGVSQITKEIREAIQSDSGTYLLESCRDFELIFYSDIDKDDQVERVRYFLEEEQLKKGVSKPAGQPVDYSGSEEIRIVSECVKNTSSTPLFYYYDQSYAGQETDLPLETPVAGDLLDEVTLIGIKMKIDINPERAPNVLDIQSKSQLRNTKQ</sequence>
<dbReference type="EMBL" id="PEUX01000055">
    <property type="protein sequence ID" value="PIV10072.1"/>
    <property type="molecule type" value="Genomic_DNA"/>
</dbReference>
<keyword evidence="1" id="KW-1133">Transmembrane helix</keyword>
<keyword evidence="1" id="KW-0812">Transmembrane</keyword>
<dbReference type="PROSITE" id="PS00409">
    <property type="entry name" value="PROKAR_NTER_METHYL"/>
    <property type="match status" value="1"/>
</dbReference>
<organism evidence="2 3">
    <name type="scientific">Candidatus Portnoybacteria bacterium CG03_land_8_20_14_0_80_41_10</name>
    <dbReference type="NCBI Taxonomy" id="1974808"/>
    <lineage>
        <taxon>Bacteria</taxon>
        <taxon>Candidatus Portnoyibacteriota</taxon>
    </lineage>
</organism>
<proteinExistence type="predicted"/>
<accession>A0A2M7BU33</accession>
<reference evidence="3" key="1">
    <citation type="submission" date="2017-09" db="EMBL/GenBank/DDBJ databases">
        <title>Depth-based differentiation of microbial function through sediment-hosted aquifers and enrichment of novel symbionts in the deep terrestrial subsurface.</title>
        <authorList>
            <person name="Probst A.J."/>
            <person name="Ladd B."/>
            <person name="Jarett J.K."/>
            <person name="Geller-Mcgrath D.E."/>
            <person name="Sieber C.M.K."/>
            <person name="Emerson J.B."/>
            <person name="Anantharaman K."/>
            <person name="Thomas B.C."/>
            <person name="Malmstrom R."/>
            <person name="Stieglmeier M."/>
            <person name="Klingl A."/>
            <person name="Woyke T."/>
            <person name="Ryan C.M."/>
            <person name="Banfield J.F."/>
        </authorList>
    </citation>
    <scope>NUCLEOTIDE SEQUENCE [LARGE SCALE GENOMIC DNA]</scope>
</reference>
<feature type="transmembrane region" description="Helical" evidence="1">
    <location>
        <begin position="12"/>
        <end position="36"/>
    </location>
</feature>
<protein>
    <recommendedName>
        <fullName evidence="4">Type II secretion system protein J</fullName>
    </recommendedName>
</protein>
<evidence type="ECO:0000313" key="3">
    <source>
        <dbReference type="Proteomes" id="UP000229894"/>
    </source>
</evidence>
<gene>
    <name evidence="2" type="ORF">COS49_02525</name>
</gene>
<comment type="caution">
    <text evidence="2">The sequence shown here is derived from an EMBL/GenBank/DDBJ whole genome shotgun (WGS) entry which is preliminary data.</text>
</comment>
<dbReference type="AlphaFoldDB" id="A0A2M7BU33"/>